<dbReference type="EC" id="2.7.1.31" evidence="2"/>
<sequence length="346" mass="35569">MKRAGQIKRVLAAPDKFKGTATAAEVAAAIGHACWEVGIDVVELPMADGGDGILDVLGGANRTTKVTGPLGDIVDAEWRMRGETAVIEMARASGLVLAGGAEGNDPLGATTTGTGELIDHALDSGAKRIIVGLGGSATTDGGFGAIRAITAIARIKQVELLVACDVTTRFTDAAAVFGPQKGATPAQVKLLERRLDRLVQMFADDFDIDVTEIDGGGAAGGLGGALAALGGRLVPGVELIGEEVGLFDLLEDGDPPDLIITGEGRLDRTSLAGKVVGELLTLGEEHGIPVAVIAGEIDDDVADEISERADVVSLTELVGREAAFAEPKRHIETAARHLLEAHLTRS</sequence>
<keyword evidence="1 2" id="KW-0418">Kinase</keyword>
<dbReference type="Pfam" id="PF02595">
    <property type="entry name" value="Gly_kinase"/>
    <property type="match status" value="2"/>
</dbReference>
<evidence type="ECO:0000313" key="2">
    <source>
        <dbReference type="EMBL" id="BAN00802.1"/>
    </source>
</evidence>
<keyword evidence="3" id="KW-1185">Reference proteome</keyword>
<dbReference type="Proteomes" id="UP000011863">
    <property type="component" value="Chromosome"/>
</dbReference>
<dbReference type="SUPFAM" id="SSF110738">
    <property type="entry name" value="Glycerate kinase I"/>
    <property type="match status" value="1"/>
</dbReference>
<dbReference type="InterPro" id="IPR018193">
    <property type="entry name" value="Glyc_kinase_flavodox-like_fold"/>
</dbReference>
<evidence type="ECO:0000313" key="3">
    <source>
        <dbReference type="Proteomes" id="UP000011863"/>
    </source>
</evidence>
<dbReference type="InterPro" id="IPR036129">
    <property type="entry name" value="Glycerate_kinase_sf"/>
</dbReference>
<comment type="similarity">
    <text evidence="1">Belongs to the glycerate kinase type-1 family.</text>
</comment>
<dbReference type="AlphaFoldDB" id="A0A6C7E357"/>
<gene>
    <name evidence="2" type="ORF">YM304_04880</name>
</gene>
<proteinExistence type="inferred from homology"/>
<dbReference type="KEGG" id="aym:YM304_04880"/>
<dbReference type="OrthoDB" id="9774290at2"/>
<keyword evidence="1 2" id="KW-0808">Transferase</keyword>
<dbReference type="GO" id="GO:0031388">
    <property type="term" value="P:organic acid phosphorylation"/>
    <property type="evidence" value="ECO:0007669"/>
    <property type="project" value="UniProtKB-UniRule"/>
</dbReference>
<dbReference type="PIRSF" id="PIRSF006078">
    <property type="entry name" value="GlxK"/>
    <property type="match status" value="1"/>
</dbReference>
<dbReference type="Gene3D" id="3.90.1510.10">
    <property type="entry name" value="Glycerate kinase, domain 2"/>
    <property type="match status" value="2"/>
</dbReference>
<dbReference type="PANTHER" id="PTHR21599:SF0">
    <property type="entry name" value="GLYCERATE KINASE"/>
    <property type="match status" value="1"/>
</dbReference>
<dbReference type="EMBL" id="AP012057">
    <property type="protein sequence ID" value="BAN00802.1"/>
    <property type="molecule type" value="Genomic_DNA"/>
</dbReference>
<reference evidence="2 3" key="1">
    <citation type="journal article" date="2013" name="Int. J. Syst. Evol. Microbiol.">
        <title>Ilumatobacter nonamiense sp. nov. and Ilumatobacter coccineum sp. nov., isolated from seashore sand.</title>
        <authorList>
            <person name="Matsumoto A."/>
            <person name="Kasai H."/>
            <person name="Matsuo Y."/>
            <person name="Shizuri Y."/>
            <person name="Ichikawa N."/>
            <person name="Fujita N."/>
            <person name="Omura S."/>
            <person name="Takahashi Y."/>
        </authorList>
    </citation>
    <scope>NUCLEOTIDE SEQUENCE [LARGE SCALE GENOMIC DNA]</scope>
    <source>
        <strain evidence="3">NBRC 103263 / KCTC 29153 / YM16-304</strain>
    </source>
</reference>
<evidence type="ECO:0000256" key="1">
    <source>
        <dbReference type="PIRNR" id="PIRNR006078"/>
    </source>
</evidence>
<name>A0A6C7E357_ILUCY</name>
<dbReference type="PANTHER" id="PTHR21599">
    <property type="entry name" value="GLYCERATE KINASE"/>
    <property type="match status" value="1"/>
</dbReference>
<organism evidence="2 3">
    <name type="scientific">Ilumatobacter coccineus (strain NBRC 103263 / KCTC 29153 / YM16-304)</name>
    <dbReference type="NCBI Taxonomy" id="1313172"/>
    <lineage>
        <taxon>Bacteria</taxon>
        <taxon>Bacillati</taxon>
        <taxon>Actinomycetota</taxon>
        <taxon>Acidimicrobiia</taxon>
        <taxon>Acidimicrobiales</taxon>
        <taxon>Ilumatobacteraceae</taxon>
        <taxon>Ilumatobacter</taxon>
    </lineage>
</organism>
<dbReference type="RefSeq" id="WP_015440050.1">
    <property type="nucleotide sequence ID" value="NC_020520.1"/>
</dbReference>
<dbReference type="GO" id="GO:0008887">
    <property type="term" value="F:glycerate kinase activity"/>
    <property type="evidence" value="ECO:0007669"/>
    <property type="project" value="UniProtKB-UniRule"/>
</dbReference>
<dbReference type="InterPro" id="IPR004381">
    <property type="entry name" value="Glycerate_kinase"/>
</dbReference>
<accession>A0A6C7E357</accession>
<protein>
    <submittedName>
        <fullName evidence="2">Glycerate kinase</fullName>
        <ecNumber evidence="2">2.7.1.31</ecNumber>
    </submittedName>
</protein>